<dbReference type="RefSeq" id="WP_341842797.1">
    <property type="nucleotide sequence ID" value="NZ_CP149792.1"/>
</dbReference>
<keyword evidence="2" id="KW-1185">Reference proteome</keyword>
<evidence type="ECO:0000313" key="2">
    <source>
        <dbReference type="Proteomes" id="UP001449657"/>
    </source>
</evidence>
<evidence type="ECO:0000313" key="1">
    <source>
        <dbReference type="EMBL" id="WZN48201.1"/>
    </source>
</evidence>
<sequence length="116" mass="13245">MSNENLAMLYEDVALIAFEKQMRGSDPFKLGDANHWDLLKNEVSGVEGFNVKFALSYAVRKLLISLKDEVNAAEKLDDLHERIVLAKHYHELADSLNEVHQWQQHLKAQQVVDSGK</sequence>
<organism evidence="1 2">
    <name type="scientific">Chitinophaga caseinilytica</name>
    <dbReference type="NCBI Taxonomy" id="2267521"/>
    <lineage>
        <taxon>Bacteria</taxon>
        <taxon>Pseudomonadati</taxon>
        <taxon>Bacteroidota</taxon>
        <taxon>Chitinophagia</taxon>
        <taxon>Chitinophagales</taxon>
        <taxon>Chitinophagaceae</taxon>
        <taxon>Chitinophaga</taxon>
    </lineage>
</organism>
<reference evidence="1 2" key="1">
    <citation type="submission" date="2024-03" db="EMBL/GenBank/DDBJ databases">
        <title>Chitinophaga caseinilytica sp. nov., a casein hydrolysing bacterium isolated from forest soil.</title>
        <authorList>
            <person name="Lee D.S."/>
            <person name="Han D.M."/>
            <person name="Baek J.H."/>
            <person name="Choi D.G."/>
            <person name="Jeon J.H."/>
            <person name="Jeon C.O."/>
        </authorList>
    </citation>
    <scope>NUCLEOTIDE SEQUENCE [LARGE SCALE GENOMIC DNA]</scope>
    <source>
        <strain evidence="1 2">KACC 19118</strain>
    </source>
</reference>
<dbReference type="Proteomes" id="UP001449657">
    <property type="component" value="Chromosome"/>
</dbReference>
<proteinExistence type="predicted"/>
<name>A0ABZ2Z7I9_9BACT</name>
<gene>
    <name evidence="1" type="ORF">WJU22_08435</name>
</gene>
<accession>A0ABZ2Z7I9</accession>
<protein>
    <submittedName>
        <fullName evidence="1">Uncharacterized protein</fullName>
    </submittedName>
</protein>
<dbReference type="EMBL" id="CP150096">
    <property type="protein sequence ID" value="WZN48201.1"/>
    <property type="molecule type" value="Genomic_DNA"/>
</dbReference>